<evidence type="ECO:0000256" key="5">
    <source>
        <dbReference type="HAMAP-Rule" id="MF_01365"/>
    </source>
</evidence>
<feature type="domain" description="Large ribosomal subunit protein uL6 alpha-beta" evidence="8">
    <location>
        <begin position="11"/>
        <end position="80"/>
    </location>
</feature>
<evidence type="ECO:0000256" key="6">
    <source>
        <dbReference type="RuleBase" id="RU003869"/>
    </source>
</evidence>
<evidence type="ECO:0000313" key="10">
    <source>
        <dbReference type="Proteomes" id="UP001597251"/>
    </source>
</evidence>
<keyword evidence="4 5" id="KW-0687">Ribonucleoprotein</keyword>
<comment type="similarity">
    <text evidence="5 6">Belongs to the universal ribosomal protein uL6 family.</text>
</comment>
<dbReference type="Pfam" id="PF00347">
    <property type="entry name" value="Ribosomal_L6"/>
    <property type="match status" value="2"/>
</dbReference>
<dbReference type="InterPro" id="IPR020040">
    <property type="entry name" value="Ribosomal_uL6_a/b-dom"/>
</dbReference>
<dbReference type="Proteomes" id="UP001597251">
    <property type="component" value="Unassembled WGS sequence"/>
</dbReference>
<evidence type="ECO:0000256" key="2">
    <source>
        <dbReference type="ARBA" id="ARBA00022884"/>
    </source>
</evidence>
<keyword evidence="10" id="KW-1185">Reference proteome</keyword>
<dbReference type="InterPro" id="IPR000702">
    <property type="entry name" value="Ribosomal_uL6-like"/>
</dbReference>
<dbReference type="InterPro" id="IPR019906">
    <property type="entry name" value="Ribosomal_uL6_bac-type"/>
</dbReference>
<dbReference type="NCBIfam" id="TIGR03654">
    <property type="entry name" value="L6_bact"/>
    <property type="match status" value="1"/>
</dbReference>
<evidence type="ECO:0000256" key="3">
    <source>
        <dbReference type="ARBA" id="ARBA00022980"/>
    </source>
</evidence>
<name>A0ABW4BRS2_9LACO</name>
<evidence type="ECO:0000256" key="1">
    <source>
        <dbReference type="ARBA" id="ARBA00022730"/>
    </source>
</evidence>
<evidence type="ECO:0000313" key="9">
    <source>
        <dbReference type="EMBL" id="MFD1417323.1"/>
    </source>
</evidence>
<reference evidence="10" key="1">
    <citation type="journal article" date="2019" name="Int. J. Syst. Evol. Microbiol.">
        <title>The Global Catalogue of Microorganisms (GCM) 10K type strain sequencing project: providing services to taxonomists for standard genome sequencing and annotation.</title>
        <authorList>
            <consortium name="The Broad Institute Genomics Platform"/>
            <consortium name="The Broad Institute Genome Sequencing Center for Infectious Disease"/>
            <person name="Wu L."/>
            <person name="Ma J."/>
        </authorList>
    </citation>
    <scope>NUCLEOTIDE SEQUENCE [LARGE SCALE GENOMIC DNA]</scope>
    <source>
        <strain evidence="10">CCM 8936</strain>
    </source>
</reference>
<dbReference type="HAMAP" id="MF_01365_B">
    <property type="entry name" value="Ribosomal_uL6_B"/>
    <property type="match status" value="1"/>
</dbReference>
<keyword evidence="3 5" id="KW-0689">Ribosomal protein</keyword>
<comment type="subunit">
    <text evidence="5">Part of the 50S ribosomal subunit.</text>
</comment>
<dbReference type="GO" id="GO:0005840">
    <property type="term" value="C:ribosome"/>
    <property type="evidence" value="ECO:0007669"/>
    <property type="project" value="UniProtKB-KW"/>
</dbReference>
<dbReference type="PIRSF" id="PIRSF002162">
    <property type="entry name" value="Ribosomal_L6"/>
    <property type="match status" value="1"/>
</dbReference>
<keyword evidence="2 5" id="KW-0694">RNA-binding</keyword>
<dbReference type="Gene3D" id="3.90.930.12">
    <property type="entry name" value="Ribosomal protein L6, alpha-beta domain"/>
    <property type="match status" value="2"/>
</dbReference>
<dbReference type="PRINTS" id="PR00059">
    <property type="entry name" value="RIBOSOMALL6"/>
</dbReference>
<dbReference type="SUPFAM" id="SSF56053">
    <property type="entry name" value="Ribosomal protein L6"/>
    <property type="match status" value="2"/>
</dbReference>
<keyword evidence="1 5" id="KW-0699">rRNA-binding</keyword>
<comment type="caution">
    <text evidence="9">The sequence shown here is derived from an EMBL/GenBank/DDBJ whole genome shotgun (WGS) entry which is preliminary data.</text>
</comment>
<evidence type="ECO:0000256" key="7">
    <source>
        <dbReference type="RuleBase" id="RU003870"/>
    </source>
</evidence>
<gene>
    <name evidence="5 9" type="primary">rplF</name>
    <name evidence="9" type="ORF">ACFQ42_00915</name>
</gene>
<organism evidence="9 10">
    <name type="scientific">Companilactobacillus keshanensis</name>
    <dbReference type="NCBI Taxonomy" id="2486003"/>
    <lineage>
        <taxon>Bacteria</taxon>
        <taxon>Bacillati</taxon>
        <taxon>Bacillota</taxon>
        <taxon>Bacilli</taxon>
        <taxon>Lactobacillales</taxon>
        <taxon>Lactobacillaceae</taxon>
        <taxon>Companilactobacillus</taxon>
    </lineage>
</organism>
<sequence>MSRIGYKVIEIPEGVTITKKDEDITVKGPKGELTRHFEPKIKLTLEGNEAKFDRESDNDKALHGTMRSNLNNMVLGVTEGFEKKLELRGVGYRAQVKGDTLTLSVGFSHPVVMDAPKGIKIESPSNTEINISGISKQRVGQFAAIIRDVRPPEPYKGKGIRYVDEYVRRKEGKTGK</sequence>
<dbReference type="RefSeq" id="WP_125674855.1">
    <property type="nucleotide sequence ID" value="NZ_JBHTOI010000004.1"/>
</dbReference>
<dbReference type="PANTHER" id="PTHR11655">
    <property type="entry name" value="60S/50S RIBOSOMAL PROTEIN L6/L9"/>
    <property type="match status" value="1"/>
</dbReference>
<dbReference type="EMBL" id="JBHTOI010000004">
    <property type="protein sequence ID" value="MFD1417323.1"/>
    <property type="molecule type" value="Genomic_DNA"/>
</dbReference>
<feature type="domain" description="Large ribosomal subunit protein uL6 alpha-beta" evidence="8">
    <location>
        <begin position="89"/>
        <end position="162"/>
    </location>
</feature>
<accession>A0ABW4BRS2</accession>
<dbReference type="PANTHER" id="PTHR11655:SF14">
    <property type="entry name" value="LARGE RIBOSOMAL SUBUNIT PROTEIN UL6M"/>
    <property type="match status" value="1"/>
</dbReference>
<proteinExistence type="inferred from homology"/>
<comment type="function">
    <text evidence="5 7">This protein binds to the 23S rRNA, and is important in its secondary structure. It is located near the subunit interface in the base of the L7/L12 stalk, and near the tRNA binding site of the peptidyltransferase center.</text>
</comment>
<evidence type="ECO:0000259" key="8">
    <source>
        <dbReference type="Pfam" id="PF00347"/>
    </source>
</evidence>
<dbReference type="InterPro" id="IPR002358">
    <property type="entry name" value="Ribosomal_uL6_CS"/>
</dbReference>
<protein>
    <recommendedName>
        <fullName evidence="5">Large ribosomal subunit protein uL6</fullName>
    </recommendedName>
</protein>
<dbReference type="PROSITE" id="PS00525">
    <property type="entry name" value="RIBOSOMAL_L6_1"/>
    <property type="match status" value="1"/>
</dbReference>
<evidence type="ECO:0000256" key="4">
    <source>
        <dbReference type="ARBA" id="ARBA00023274"/>
    </source>
</evidence>
<dbReference type="InterPro" id="IPR036789">
    <property type="entry name" value="Ribosomal_uL6-like_a/b-dom_sf"/>
</dbReference>